<reference evidence="2" key="1">
    <citation type="submission" date="2022-11" db="UniProtKB">
        <authorList>
            <consortium name="WormBaseParasite"/>
        </authorList>
    </citation>
    <scope>IDENTIFICATION</scope>
</reference>
<organism evidence="1 2">
    <name type="scientific">Panagrolaimus superbus</name>
    <dbReference type="NCBI Taxonomy" id="310955"/>
    <lineage>
        <taxon>Eukaryota</taxon>
        <taxon>Metazoa</taxon>
        <taxon>Ecdysozoa</taxon>
        <taxon>Nematoda</taxon>
        <taxon>Chromadorea</taxon>
        <taxon>Rhabditida</taxon>
        <taxon>Tylenchina</taxon>
        <taxon>Panagrolaimomorpha</taxon>
        <taxon>Panagrolaimoidea</taxon>
        <taxon>Panagrolaimidae</taxon>
        <taxon>Panagrolaimus</taxon>
    </lineage>
</organism>
<keyword evidence="1" id="KW-1185">Reference proteome</keyword>
<evidence type="ECO:0000313" key="2">
    <source>
        <dbReference type="WBParaSite" id="PSU_v2.g21579.t1"/>
    </source>
</evidence>
<protein>
    <submittedName>
        <fullName evidence="2">Uncharacterized protein</fullName>
    </submittedName>
</protein>
<accession>A0A914YML4</accession>
<name>A0A914YML4_9BILA</name>
<sequence>MVLIAAKLTLVVQTKRSALACFELCAQLGNGGVLGNWRTADTEVAAGQGGKGQFTFGCGVAQGMTPA</sequence>
<proteinExistence type="predicted"/>
<evidence type="ECO:0000313" key="1">
    <source>
        <dbReference type="Proteomes" id="UP000887577"/>
    </source>
</evidence>
<dbReference type="WBParaSite" id="PSU_v2.g21579.t1">
    <property type="protein sequence ID" value="PSU_v2.g21579.t1"/>
    <property type="gene ID" value="PSU_v2.g21579"/>
</dbReference>
<dbReference type="Proteomes" id="UP000887577">
    <property type="component" value="Unplaced"/>
</dbReference>
<dbReference type="AlphaFoldDB" id="A0A914YML4"/>